<dbReference type="EMBL" id="JAPQKO010000001">
    <property type="protein sequence ID" value="KAJ5183787.1"/>
    <property type="molecule type" value="Genomic_DNA"/>
</dbReference>
<evidence type="ECO:0000256" key="1">
    <source>
        <dbReference type="SAM" id="MobiDB-lite"/>
    </source>
</evidence>
<sequence>MTHDERLANDDLGAKNDWMMKKSPSSCQNHQAWPGIGKDESAERPYAARRRIARGEEFRKPALGTNWGLKVARHRAGRRQMITAREECKPHGRWEAAGYTELKSRAVSVTLSGGCQILALVAVAAQLTLTLTPHGVAHSVLVAVTTMGKMQAREECRARGLELVAPAGGGGGLEQSKVYVHKHEAQEEAEGAWSPFR</sequence>
<reference evidence="2" key="2">
    <citation type="journal article" date="2023" name="IMA Fungus">
        <title>Comparative genomic study of the Penicillium genus elucidates a diverse pangenome and 15 lateral gene transfer events.</title>
        <authorList>
            <person name="Petersen C."/>
            <person name="Sorensen T."/>
            <person name="Nielsen M.R."/>
            <person name="Sondergaard T.E."/>
            <person name="Sorensen J.L."/>
            <person name="Fitzpatrick D.A."/>
            <person name="Frisvad J.C."/>
            <person name="Nielsen K.L."/>
        </authorList>
    </citation>
    <scope>NUCLEOTIDE SEQUENCE</scope>
    <source>
        <strain evidence="2">IBT 21917</strain>
    </source>
</reference>
<evidence type="ECO:0000313" key="2">
    <source>
        <dbReference type="EMBL" id="KAJ5183787.1"/>
    </source>
</evidence>
<dbReference type="AlphaFoldDB" id="A0A9W9M141"/>
<accession>A0A9W9M141</accession>
<gene>
    <name evidence="2" type="ORF">N7492_001403</name>
</gene>
<proteinExistence type="predicted"/>
<feature type="region of interest" description="Disordered" evidence="1">
    <location>
        <begin position="1"/>
        <end position="38"/>
    </location>
</feature>
<reference evidence="2" key="1">
    <citation type="submission" date="2022-11" db="EMBL/GenBank/DDBJ databases">
        <authorList>
            <person name="Petersen C."/>
        </authorList>
    </citation>
    <scope>NUCLEOTIDE SEQUENCE</scope>
    <source>
        <strain evidence="2">IBT 21917</strain>
    </source>
</reference>
<organism evidence="2 3">
    <name type="scientific">Penicillium capsulatum</name>
    <dbReference type="NCBI Taxonomy" id="69766"/>
    <lineage>
        <taxon>Eukaryota</taxon>
        <taxon>Fungi</taxon>
        <taxon>Dikarya</taxon>
        <taxon>Ascomycota</taxon>
        <taxon>Pezizomycotina</taxon>
        <taxon>Eurotiomycetes</taxon>
        <taxon>Eurotiomycetidae</taxon>
        <taxon>Eurotiales</taxon>
        <taxon>Aspergillaceae</taxon>
        <taxon>Penicillium</taxon>
    </lineage>
</organism>
<evidence type="ECO:0000313" key="3">
    <source>
        <dbReference type="Proteomes" id="UP001146351"/>
    </source>
</evidence>
<feature type="compositionally biased region" description="Basic and acidic residues" evidence="1">
    <location>
        <begin position="1"/>
        <end position="20"/>
    </location>
</feature>
<keyword evidence="3" id="KW-1185">Reference proteome</keyword>
<protein>
    <submittedName>
        <fullName evidence="2">Uncharacterized protein</fullName>
    </submittedName>
</protein>
<comment type="caution">
    <text evidence="2">The sequence shown here is derived from an EMBL/GenBank/DDBJ whole genome shotgun (WGS) entry which is preliminary data.</text>
</comment>
<name>A0A9W9M141_9EURO</name>
<dbReference type="Proteomes" id="UP001146351">
    <property type="component" value="Unassembled WGS sequence"/>
</dbReference>